<dbReference type="EMBL" id="UYJE01002794">
    <property type="protein sequence ID" value="VDI13732.1"/>
    <property type="molecule type" value="Genomic_DNA"/>
</dbReference>
<feature type="transmembrane region" description="Helical" evidence="1">
    <location>
        <begin position="55"/>
        <end position="72"/>
    </location>
</feature>
<evidence type="ECO:0000256" key="1">
    <source>
        <dbReference type="SAM" id="Phobius"/>
    </source>
</evidence>
<keyword evidence="3" id="KW-1185">Reference proteome</keyword>
<feature type="transmembrane region" description="Helical" evidence="1">
    <location>
        <begin position="12"/>
        <end position="34"/>
    </location>
</feature>
<dbReference type="Proteomes" id="UP000596742">
    <property type="component" value="Unassembled WGS sequence"/>
</dbReference>
<protein>
    <recommendedName>
        <fullName evidence="4">DOMON domain-containing protein</fullName>
    </recommendedName>
</protein>
<proteinExistence type="predicted"/>
<dbReference type="AlphaFoldDB" id="A0A8B6D4I5"/>
<keyword evidence="1" id="KW-0812">Transmembrane</keyword>
<dbReference type="PANTHER" id="PTHR46902">
    <property type="entry name" value="DOMON DOMAIN-CONTAINING PROTEIN FRRS1L"/>
    <property type="match status" value="1"/>
</dbReference>
<keyword evidence="1" id="KW-1133">Transmembrane helix</keyword>
<comment type="caution">
    <text evidence="2">The sequence shown here is derived from an EMBL/GenBank/DDBJ whole genome shotgun (WGS) entry which is preliminary data.</text>
</comment>
<sequence>MNRKSSHLNKTGNYFILHYPVFLGGFVFIFILIYEKNLVYQLKFEVIMTAIKTNHAVLAICILCLLNTVNLVNCFSADSACGGTHGCWGDCKGNCSYLLMWKPAVSGVTFTMKSHYHQMTTNGQVSILTASMQDSSVTSCLMTNSAQLFTPENSYNMAGQKINMVVTHPTNGLTDTSASYNNGILTCSLTRSNKNSDPKVFDLTPDYYILFARGTISGGNKEKHSFTAKSSSVVDFQSTKDLSVGSASDVAMIKPFKSILVMLSVSTIVLFSM</sequence>
<evidence type="ECO:0008006" key="4">
    <source>
        <dbReference type="Google" id="ProtNLM"/>
    </source>
</evidence>
<organism evidence="2 3">
    <name type="scientific">Mytilus galloprovincialis</name>
    <name type="common">Mediterranean mussel</name>
    <dbReference type="NCBI Taxonomy" id="29158"/>
    <lineage>
        <taxon>Eukaryota</taxon>
        <taxon>Metazoa</taxon>
        <taxon>Spiralia</taxon>
        <taxon>Lophotrochozoa</taxon>
        <taxon>Mollusca</taxon>
        <taxon>Bivalvia</taxon>
        <taxon>Autobranchia</taxon>
        <taxon>Pteriomorphia</taxon>
        <taxon>Mytilida</taxon>
        <taxon>Mytiloidea</taxon>
        <taxon>Mytilidae</taxon>
        <taxon>Mytilinae</taxon>
        <taxon>Mytilus</taxon>
    </lineage>
</organism>
<evidence type="ECO:0000313" key="2">
    <source>
        <dbReference type="EMBL" id="VDI13732.1"/>
    </source>
</evidence>
<keyword evidence="1" id="KW-0472">Membrane</keyword>
<dbReference type="OrthoDB" id="6372137at2759"/>
<gene>
    <name evidence="2" type="ORF">MGAL_10B004595</name>
</gene>
<reference evidence="2" key="1">
    <citation type="submission" date="2018-11" db="EMBL/GenBank/DDBJ databases">
        <authorList>
            <person name="Alioto T."/>
            <person name="Alioto T."/>
        </authorList>
    </citation>
    <scope>NUCLEOTIDE SEQUENCE</scope>
</reference>
<dbReference type="PANTHER" id="PTHR46902:SF1">
    <property type="entry name" value="DOMON DOMAIN-CONTAINING PROTEIN FRRS1L"/>
    <property type="match status" value="1"/>
</dbReference>
<dbReference type="GO" id="GO:1900449">
    <property type="term" value="P:regulation of glutamate receptor signaling pathway"/>
    <property type="evidence" value="ECO:0007669"/>
    <property type="project" value="InterPro"/>
</dbReference>
<dbReference type="InterPro" id="IPR042789">
    <property type="entry name" value="FRRS1L"/>
</dbReference>
<dbReference type="GO" id="GO:0099072">
    <property type="term" value="P:regulation of postsynaptic membrane neurotransmitter receptor levels"/>
    <property type="evidence" value="ECO:0007669"/>
    <property type="project" value="TreeGrafter"/>
</dbReference>
<evidence type="ECO:0000313" key="3">
    <source>
        <dbReference type="Proteomes" id="UP000596742"/>
    </source>
</evidence>
<accession>A0A8B6D4I5</accession>
<name>A0A8B6D4I5_MYTGA</name>